<dbReference type="SUPFAM" id="SSF57667">
    <property type="entry name" value="beta-beta-alpha zinc fingers"/>
    <property type="match status" value="4"/>
</dbReference>
<proteinExistence type="predicted"/>
<evidence type="ECO:0000256" key="2">
    <source>
        <dbReference type="ARBA" id="ARBA00022737"/>
    </source>
</evidence>
<dbReference type="InterPro" id="IPR036236">
    <property type="entry name" value="Znf_C2H2_sf"/>
</dbReference>
<feature type="compositionally biased region" description="Acidic residues" evidence="6">
    <location>
        <begin position="220"/>
        <end position="234"/>
    </location>
</feature>
<keyword evidence="9" id="KW-1185">Reference proteome</keyword>
<dbReference type="PROSITE" id="PS00028">
    <property type="entry name" value="ZINC_FINGER_C2H2_1"/>
    <property type="match status" value="4"/>
</dbReference>
<keyword evidence="1" id="KW-0479">Metal-binding</keyword>
<protein>
    <recommendedName>
        <fullName evidence="7">C2H2-type domain-containing protein</fullName>
    </recommendedName>
</protein>
<evidence type="ECO:0000256" key="5">
    <source>
        <dbReference type="PROSITE-ProRule" id="PRU00042"/>
    </source>
</evidence>
<keyword evidence="3 5" id="KW-0863">Zinc-finger</keyword>
<comment type="caution">
    <text evidence="8">The sequence shown here is derived from an EMBL/GenBank/DDBJ whole genome shotgun (WGS) entry which is preliminary data.</text>
</comment>
<sequence length="668" mass="76746">MMASFGKMGSTKIIRINLPECIELEWKLLKYLKTFKKCWTCLGDNDNNNNYLKPGLDDKVHVKMERLLQRETTFRHILLLLTRKGDKFHLGMADFYQNCCAACTEIFQNLFKLEEELDKVQAKIFTNFALLKRKRRKSLSPSFVIKLEPDKNSRVVESMFEQGKTGDNDFDGDNTMPEGKGNVSHVGVAVDSNRVIVIKEESTSDLEEFYAEMIQEEDAEIEPNFDSDFIPDNDDDRHPSSADDNNDDDEDTPTDPDFIFKSPRKTERTTRPSSKPYQPRVLKYPKVDPDNIVCPTCPHPTDAAVPPHKFASIRQYRYHYDQNHLGLHTRKRIPHPCPHCDHSFKRKPQLFRHIFETHPSNYNRSPFPCSACGKVLSSKYALAGHERIVCQVPADKTSYKISIYACEFQGCPAQFYTKQGLTSHTETHTGANNIACDKCGATFSRLESLHGHVKHSCQYGDRIPRRKAKNSNSQPSVSFKCPHCNRSYQMRFAYEKHLKICKVSRPATKPRGICHICGKSMFLIELKTHKRKVHDGVKNNICKYCGKGFFNIHTLKIHTANVHEPKGVPKERKYVCEVCGKAFRDTGNLSDHKKRVHLKLYRFSCHYCGMKFWHKNDIRKHFKGHENKGVAVMEFDEFIRISKLPERVTSEEGLSSPPLESSEGVGLS</sequence>
<accession>A0A226F229</accession>
<reference evidence="8 9" key="1">
    <citation type="submission" date="2015-12" db="EMBL/GenBank/DDBJ databases">
        <title>The genome of Folsomia candida.</title>
        <authorList>
            <person name="Faddeeva A."/>
            <person name="Derks M.F."/>
            <person name="Anvar Y."/>
            <person name="Smit S."/>
            <person name="Van Straalen N."/>
            <person name="Roelofs D."/>
        </authorList>
    </citation>
    <scope>NUCLEOTIDE SEQUENCE [LARGE SCALE GENOMIC DNA]</scope>
    <source>
        <strain evidence="8 9">VU population</strain>
        <tissue evidence="8">Whole body</tissue>
    </source>
</reference>
<dbReference type="PROSITE" id="PS50157">
    <property type="entry name" value="ZINC_FINGER_C2H2_2"/>
    <property type="match status" value="8"/>
</dbReference>
<dbReference type="AlphaFoldDB" id="A0A226F229"/>
<gene>
    <name evidence="8" type="ORF">Fcan01_00829</name>
</gene>
<feature type="region of interest" description="Disordered" evidence="6">
    <location>
        <begin position="648"/>
        <end position="668"/>
    </location>
</feature>
<dbReference type="OrthoDB" id="6361061at2759"/>
<evidence type="ECO:0000313" key="9">
    <source>
        <dbReference type="Proteomes" id="UP000198287"/>
    </source>
</evidence>
<feature type="domain" description="C2H2-type" evidence="7">
    <location>
        <begin position="603"/>
        <end position="630"/>
    </location>
</feature>
<feature type="compositionally biased region" description="Acidic residues" evidence="6">
    <location>
        <begin position="244"/>
        <end position="254"/>
    </location>
</feature>
<dbReference type="GO" id="GO:0008270">
    <property type="term" value="F:zinc ion binding"/>
    <property type="evidence" value="ECO:0007669"/>
    <property type="project" value="UniProtKB-KW"/>
</dbReference>
<dbReference type="Pfam" id="PF00096">
    <property type="entry name" value="zf-C2H2"/>
    <property type="match status" value="2"/>
</dbReference>
<dbReference type="SMART" id="SM00355">
    <property type="entry name" value="ZnF_C2H2"/>
    <property type="match status" value="10"/>
</dbReference>
<name>A0A226F229_FOLCA</name>
<evidence type="ECO:0000256" key="3">
    <source>
        <dbReference type="ARBA" id="ARBA00022771"/>
    </source>
</evidence>
<feature type="domain" description="C2H2-type" evidence="7">
    <location>
        <begin position="335"/>
        <end position="363"/>
    </location>
</feature>
<evidence type="ECO:0000259" key="7">
    <source>
        <dbReference type="PROSITE" id="PS50157"/>
    </source>
</evidence>
<dbReference type="Proteomes" id="UP000198287">
    <property type="component" value="Unassembled WGS sequence"/>
</dbReference>
<feature type="region of interest" description="Disordered" evidence="6">
    <location>
        <begin position="162"/>
        <end position="184"/>
    </location>
</feature>
<dbReference type="Gene3D" id="3.30.160.60">
    <property type="entry name" value="Classic Zinc Finger"/>
    <property type="match status" value="5"/>
</dbReference>
<feature type="domain" description="C2H2-type" evidence="7">
    <location>
        <begin position="540"/>
        <end position="563"/>
    </location>
</feature>
<keyword evidence="4" id="KW-0862">Zinc</keyword>
<feature type="domain" description="C2H2-type" evidence="7">
    <location>
        <begin position="574"/>
        <end position="597"/>
    </location>
</feature>
<dbReference type="EMBL" id="LNIX01000001">
    <property type="protein sequence ID" value="OXA63843.1"/>
    <property type="molecule type" value="Genomic_DNA"/>
</dbReference>
<dbReference type="PANTHER" id="PTHR24379">
    <property type="entry name" value="KRAB AND ZINC FINGER DOMAIN-CONTAINING"/>
    <property type="match status" value="1"/>
</dbReference>
<evidence type="ECO:0000256" key="6">
    <source>
        <dbReference type="SAM" id="MobiDB-lite"/>
    </source>
</evidence>
<organism evidence="8 9">
    <name type="scientific">Folsomia candida</name>
    <name type="common">Springtail</name>
    <dbReference type="NCBI Taxonomy" id="158441"/>
    <lineage>
        <taxon>Eukaryota</taxon>
        <taxon>Metazoa</taxon>
        <taxon>Ecdysozoa</taxon>
        <taxon>Arthropoda</taxon>
        <taxon>Hexapoda</taxon>
        <taxon>Collembola</taxon>
        <taxon>Entomobryomorpha</taxon>
        <taxon>Isotomoidea</taxon>
        <taxon>Isotomidae</taxon>
        <taxon>Proisotominae</taxon>
        <taxon>Folsomia</taxon>
    </lineage>
</organism>
<feature type="domain" description="C2H2-type" evidence="7">
    <location>
        <begin position="404"/>
        <end position="433"/>
    </location>
</feature>
<evidence type="ECO:0000256" key="4">
    <source>
        <dbReference type="ARBA" id="ARBA00022833"/>
    </source>
</evidence>
<feature type="domain" description="C2H2-type" evidence="7">
    <location>
        <begin position="367"/>
        <end position="388"/>
    </location>
</feature>
<keyword evidence="2" id="KW-0677">Repeat</keyword>
<feature type="domain" description="C2H2-type" evidence="7">
    <location>
        <begin position="434"/>
        <end position="463"/>
    </location>
</feature>
<feature type="region of interest" description="Disordered" evidence="6">
    <location>
        <begin position="220"/>
        <end position="282"/>
    </location>
</feature>
<feature type="compositionally biased region" description="Low complexity" evidence="6">
    <location>
        <begin position="651"/>
        <end position="668"/>
    </location>
</feature>
<dbReference type="InterPro" id="IPR013087">
    <property type="entry name" value="Znf_C2H2_type"/>
</dbReference>
<evidence type="ECO:0000313" key="8">
    <source>
        <dbReference type="EMBL" id="OXA63843.1"/>
    </source>
</evidence>
<feature type="domain" description="C2H2-type" evidence="7">
    <location>
        <begin position="479"/>
        <end position="506"/>
    </location>
</feature>
<dbReference type="PANTHER" id="PTHR24379:SF121">
    <property type="entry name" value="C2H2-TYPE DOMAIN-CONTAINING PROTEIN"/>
    <property type="match status" value="1"/>
</dbReference>
<evidence type="ECO:0000256" key="1">
    <source>
        <dbReference type="ARBA" id="ARBA00022723"/>
    </source>
</evidence>